<proteinExistence type="predicted"/>
<organism evidence="1 2">
    <name type="scientific">Diaporthe vaccinii</name>
    <dbReference type="NCBI Taxonomy" id="105482"/>
    <lineage>
        <taxon>Eukaryota</taxon>
        <taxon>Fungi</taxon>
        <taxon>Dikarya</taxon>
        <taxon>Ascomycota</taxon>
        <taxon>Pezizomycotina</taxon>
        <taxon>Sordariomycetes</taxon>
        <taxon>Sordariomycetidae</taxon>
        <taxon>Diaporthales</taxon>
        <taxon>Diaporthaceae</taxon>
        <taxon>Diaporthe</taxon>
        <taxon>Diaporthe eres species complex</taxon>
    </lineage>
</organism>
<dbReference type="Proteomes" id="UP001600888">
    <property type="component" value="Unassembled WGS sequence"/>
</dbReference>
<dbReference type="EMBL" id="JBAWTH010000124">
    <property type="protein sequence ID" value="KAL2275934.1"/>
    <property type="molecule type" value="Genomic_DNA"/>
</dbReference>
<keyword evidence="2" id="KW-1185">Reference proteome</keyword>
<accession>A0ABR4E0K9</accession>
<protein>
    <submittedName>
        <fullName evidence="1">Uncharacterized protein</fullName>
    </submittedName>
</protein>
<gene>
    <name evidence="1" type="ORF">FJTKL_01479</name>
</gene>
<evidence type="ECO:0000313" key="2">
    <source>
        <dbReference type="Proteomes" id="UP001600888"/>
    </source>
</evidence>
<comment type="caution">
    <text evidence="1">The sequence shown here is derived from an EMBL/GenBank/DDBJ whole genome shotgun (WGS) entry which is preliminary data.</text>
</comment>
<sequence>MGIAHPTAHPQHLCRPELRSSLLRRGKPADGTAHLSSSFIPTSFFHSCGTQYPQIVPLFLPRRQYD</sequence>
<name>A0ABR4E0K9_9PEZI</name>
<reference evidence="1 2" key="1">
    <citation type="submission" date="2024-03" db="EMBL/GenBank/DDBJ databases">
        <title>A high-quality draft genome sequence of Diaporthe vaccinii, a causative agent of upright dieback and viscid rot disease in cranberry plants.</title>
        <authorList>
            <person name="Sarrasin M."/>
            <person name="Lang B.F."/>
            <person name="Burger G."/>
        </authorList>
    </citation>
    <scope>NUCLEOTIDE SEQUENCE [LARGE SCALE GENOMIC DNA]</scope>
    <source>
        <strain evidence="1 2">IS7</strain>
    </source>
</reference>
<evidence type="ECO:0000313" key="1">
    <source>
        <dbReference type="EMBL" id="KAL2275934.1"/>
    </source>
</evidence>